<dbReference type="SMART" id="SM00270">
    <property type="entry name" value="ChtBD1"/>
    <property type="match status" value="1"/>
</dbReference>
<dbReference type="CDD" id="cd00035">
    <property type="entry name" value="ChtBD1"/>
    <property type="match status" value="1"/>
</dbReference>
<dbReference type="InParanoid" id="A0A2P6NJ93"/>
<feature type="domain" description="GH16" evidence="9">
    <location>
        <begin position="293"/>
        <end position="635"/>
    </location>
</feature>
<evidence type="ECO:0000256" key="6">
    <source>
        <dbReference type="SAM" id="MobiDB-lite"/>
    </source>
</evidence>
<dbReference type="PROSITE" id="PS00026">
    <property type="entry name" value="CHIT_BIND_I_1"/>
    <property type="match status" value="1"/>
</dbReference>
<comment type="similarity">
    <text evidence="1">Belongs to the glycosyl hydrolase 16 family.</text>
</comment>
<dbReference type="PANTHER" id="PTHR10963:SF24">
    <property type="entry name" value="GLYCOSIDASE C21B10.07-RELATED"/>
    <property type="match status" value="1"/>
</dbReference>
<feature type="transmembrane region" description="Helical" evidence="7">
    <location>
        <begin position="88"/>
        <end position="110"/>
    </location>
</feature>
<dbReference type="FunFam" id="2.60.120.200:FF:000114">
    <property type="entry name" value="Probable endo-1,3(4)-beta-glucanase NFIA_089530"/>
    <property type="match status" value="1"/>
</dbReference>
<feature type="disulfide bond" evidence="5">
    <location>
        <begin position="265"/>
        <end position="269"/>
    </location>
</feature>
<dbReference type="InterPro" id="IPR036861">
    <property type="entry name" value="Endochitinase-like_sf"/>
</dbReference>
<protein>
    <submittedName>
        <fullName evidence="10">Endo-1,3(4)-beta-glucanase</fullName>
    </submittedName>
</protein>
<dbReference type="SUPFAM" id="SSF57016">
    <property type="entry name" value="Plant lectins/antimicrobial peptides"/>
    <property type="match status" value="1"/>
</dbReference>
<dbReference type="Pfam" id="PF26113">
    <property type="entry name" value="GH16_XgeA"/>
    <property type="match status" value="1"/>
</dbReference>
<dbReference type="PROSITE" id="PS51762">
    <property type="entry name" value="GH16_2"/>
    <property type="match status" value="1"/>
</dbReference>
<feature type="region of interest" description="Disordered" evidence="6">
    <location>
        <begin position="280"/>
        <end position="301"/>
    </location>
</feature>
<keyword evidence="7" id="KW-0472">Membrane</keyword>
<dbReference type="GO" id="GO:0008061">
    <property type="term" value="F:chitin binding"/>
    <property type="evidence" value="ECO:0007669"/>
    <property type="project" value="UniProtKB-UniRule"/>
</dbReference>
<dbReference type="InterPro" id="IPR003609">
    <property type="entry name" value="Pan_app"/>
</dbReference>
<feature type="transmembrane region" description="Helical" evidence="7">
    <location>
        <begin position="25"/>
        <end position="48"/>
    </location>
</feature>
<dbReference type="InterPro" id="IPR050546">
    <property type="entry name" value="Glycosyl_Hydrlase_16"/>
</dbReference>
<feature type="transmembrane region" description="Helical" evidence="7">
    <location>
        <begin position="116"/>
        <end position="140"/>
    </location>
</feature>
<keyword evidence="3" id="KW-0378">Hydrolase</keyword>
<feature type="transmembrane region" description="Helical" evidence="7">
    <location>
        <begin position="60"/>
        <end position="81"/>
    </location>
</feature>
<evidence type="ECO:0000256" key="3">
    <source>
        <dbReference type="ARBA" id="ARBA00022801"/>
    </source>
</evidence>
<sequence length="665" mass="71983">MADYDGETKNTEWFGKTWRCYRYNALIWVEWFFKLITICVALGSLSIIDKNFPTYRLYQSRVGQAAVFGVAGLLQLALLVLRILDKEVIAIIVQIFHCIGHLIMLLSLIYSYDPTAWIFVYAFLVLLAEIIRTLYLALANEERIHVAKFNKWVQVGVTALVAILHLVVVIIQLPHSGSYVTVSDIVTAAILEDSTDKSTNRNFFGGVFIFNNSDKKMRSLVLFCLLGCTLVALAQNCGCASDEPCCSQWGYCGTTAEYCDKAQGCQQGCWGSGSSSGNNNNYGSMEDGDRPGADLAGQPQSASNANDCQKRCYDNQACGSWAFDTCGSNCWLKSGQVAKRAANCRKSGSIPNRNGGGSTSGGNSGNGGTSGGGGGSCSYKNEQKWTGWGFYDQFDFWTSGDPTHGHVKFVDRGTAQNTGLISVNGNGQVYMGVDHNNNAPNGRPAIRLTSKMSFTTGMVILDLDHMPGSVCGSWPAFWTVGGDWPNKGEIDIIEGVNKGDTNQMTLHTNSGCRMSGQSQTGRTVQANCDVAATGNSGCGVQNTKGNSYGDNFNRAGGGAYAMERANDGIKVWFFPKGQYPSDLLSGNPNPCNWGTPDSHFPLGNNCPSSHFGPQNIVFDITFCGDWAGAVFGQQCGGDCNNFVSYNPGAFKESYWLINSLRVLSR</sequence>
<evidence type="ECO:0000259" key="9">
    <source>
        <dbReference type="PROSITE" id="PS51762"/>
    </source>
</evidence>
<dbReference type="PROSITE" id="PS50941">
    <property type="entry name" value="CHIT_BIND_I_2"/>
    <property type="match status" value="1"/>
</dbReference>
<dbReference type="AlphaFoldDB" id="A0A2P6NJ93"/>
<comment type="caution">
    <text evidence="10">The sequence shown here is derived from an EMBL/GenBank/DDBJ whole genome shotgun (WGS) entry which is preliminary data.</text>
</comment>
<keyword evidence="7" id="KW-0812">Transmembrane</keyword>
<dbReference type="Gene3D" id="2.60.120.200">
    <property type="match status" value="1"/>
</dbReference>
<feature type="domain" description="Chitin-binding type-1" evidence="8">
    <location>
        <begin position="234"/>
        <end position="271"/>
    </location>
</feature>
<dbReference type="Proteomes" id="UP000241769">
    <property type="component" value="Unassembled WGS sequence"/>
</dbReference>
<keyword evidence="11" id="KW-1185">Reference proteome</keyword>
<dbReference type="GO" id="GO:0009251">
    <property type="term" value="P:glucan catabolic process"/>
    <property type="evidence" value="ECO:0007669"/>
    <property type="project" value="TreeGrafter"/>
</dbReference>
<evidence type="ECO:0000313" key="10">
    <source>
        <dbReference type="EMBL" id="PRP83999.1"/>
    </source>
</evidence>
<evidence type="ECO:0000256" key="2">
    <source>
        <dbReference type="ARBA" id="ARBA00022669"/>
    </source>
</evidence>
<dbReference type="PANTHER" id="PTHR10963">
    <property type="entry name" value="GLYCOSYL HYDROLASE-RELATED"/>
    <property type="match status" value="1"/>
</dbReference>
<dbReference type="Pfam" id="PF14295">
    <property type="entry name" value="PAN_4"/>
    <property type="match status" value="1"/>
</dbReference>
<dbReference type="CDD" id="cd02181">
    <property type="entry name" value="GH16_fungal_Lam16A_glucanase"/>
    <property type="match status" value="1"/>
</dbReference>
<comment type="caution">
    <text evidence="5">Lacks conserved residue(s) required for the propagation of feature annotation.</text>
</comment>
<dbReference type="Pfam" id="PF00187">
    <property type="entry name" value="Chitin_bind_1"/>
    <property type="match status" value="1"/>
</dbReference>
<feature type="region of interest" description="Disordered" evidence="6">
    <location>
        <begin position="346"/>
        <end position="375"/>
    </location>
</feature>
<evidence type="ECO:0000313" key="11">
    <source>
        <dbReference type="Proteomes" id="UP000241769"/>
    </source>
</evidence>
<dbReference type="InterPro" id="IPR000757">
    <property type="entry name" value="Beta-glucanase-like"/>
</dbReference>
<feature type="transmembrane region" description="Helical" evidence="7">
    <location>
        <begin position="152"/>
        <end position="173"/>
    </location>
</feature>
<reference evidence="10 11" key="1">
    <citation type="journal article" date="2018" name="Genome Biol. Evol.">
        <title>Multiple Roots of Fruiting Body Formation in Amoebozoa.</title>
        <authorList>
            <person name="Hillmann F."/>
            <person name="Forbes G."/>
            <person name="Novohradska S."/>
            <person name="Ferling I."/>
            <person name="Riege K."/>
            <person name="Groth M."/>
            <person name="Westermann M."/>
            <person name="Marz M."/>
            <person name="Spaller T."/>
            <person name="Winckler T."/>
            <person name="Schaap P."/>
            <person name="Glockner G."/>
        </authorList>
    </citation>
    <scope>NUCLEOTIDE SEQUENCE [LARGE SCALE GENOMIC DNA]</scope>
    <source>
        <strain evidence="10 11">Jena</strain>
    </source>
</reference>
<proteinExistence type="inferred from homology"/>
<organism evidence="10 11">
    <name type="scientific">Planoprotostelium fungivorum</name>
    <dbReference type="NCBI Taxonomy" id="1890364"/>
    <lineage>
        <taxon>Eukaryota</taxon>
        <taxon>Amoebozoa</taxon>
        <taxon>Evosea</taxon>
        <taxon>Variosea</taxon>
        <taxon>Cavosteliida</taxon>
        <taxon>Cavosteliaceae</taxon>
        <taxon>Planoprotostelium</taxon>
    </lineage>
</organism>
<evidence type="ECO:0000256" key="7">
    <source>
        <dbReference type="SAM" id="Phobius"/>
    </source>
</evidence>
<dbReference type="InterPro" id="IPR018371">
    <property type="entry name" value="Chitin-binding_1_CS"/>
</dbReference>
<dbReference type="STRING" id="1890364.A0A2P6NJ93"/>
<accession>A0A2P6NJ93</accession>
<name>A0A2P6NJ93_9EUKA</name>
<evidence type="ECO:0000256" key="5">
    <source>
        <dbReference type="PROSITE-ProRule" id="PRU00261"/>
    </source>
</evidence>
<keyword evidence="5" id="KW-1015">Disulfide bond</keyword>
<evidence type="ECO:0000259" key="8">
    <source>
        <dbReference type="PROSITE" id="PS50941"/>
    </source>
</evidence>
<dbReference type="SUPFAM" id="SSF49899">
    <property type="entry name" value="Concanavalin A-like lectins/glucanases"/>
    <property type="match status" value="1"/>
</dbReference>
<keyword evidence="7" id="KW-1133">Transmembrane helix</keyword>
<evidence type="ECO:0000256" key="1">
    <source>
        <dbReference type="ARBA" id="ARBA00006865"/>
    </source>
</evidence>
<evidence type="ECO:0000256" key="4">
    <source>
        <dbReference type="ARBA" id="ARBA00023295"/>
    </source>
</evidence>
<dbReference type="Gene3D" id="3.50.4.10">
    <property type="entry name" value="Hepatocyte Growth Factor"/>
    <property type="match status" value="1"/>
</dbReference>
<gene>
    <name evidence="10" type="ORF">PROFUN_08596</name>
</gene>
<keyword evidence="2 5" id="KW-0147">Chitin-binding</keyword>
<dbReference type="InterPro" id="IPR013320">
    <property type="entry name" value="ConA-like_dom_sf"/>
</dbReference>
<dbReference type="OrthoDB" id="32505at2759"/>
<dbReference type="Gene3D" id="3.30.60.10">
    <property type="entry name" value="Endochitinase-like"/>
    <property type="match status" value="1"/>
</dbReference>
<dbReference type="EMBL" id="MDYQ01000071">
    <property type="protein sequence ID" value="PRP83999.1"/>
    <property type="molecule type" value="Genomic_DNA"/>
</dbReference>
<keyword evidence="4" id="KW-0326">Glycosidase</keyword>
<feature type="disulfide bond" evidence="5">
    <location>
        <begin position="245"/>
        <end position="259"/>
    </location>
</feature>
<dbReference type="GO" id="GO:0004553">
    <property type="term" value="F:hydrolase activity, hydrolyzing O-glycosyl compounds"/>
    <property type="evidence" value="ECO:0007669"/>
    <property type="project" value="InterPro"/>
</dbReference>
<feature type="compositionally biased region" description="Gly residues" evidence="6">
    <location>
        <begin position="354"/>
        <end position="375"/>
    </location>
</feature>
<dbReference type="InterPro" id="IPR001002">
    <property type="entry name" value="Chitin-bd_1"/>
</dbReference>